<organism evidence="2 3">
    <name type="scientific">Symplocastrum torsivum CPER-KK1</name>
    <dbReference type="NCBI Taxonomy" id="450513"/>
    <lineage>
        <taxon>Bacteria</taxon>
        <taxon>Bacillati</taxon>
        <taxon>Cyanobacteriota</taxon>
        <taxon>Cyanophyceae</taxon>
        <taxon>Oscillatoriophycideae</taxon>
        <taxon>Oscillatoriales</taxon>
        <taxon>Microcoleaceae</taxon>
        <taxon>Symplocastrum</taxon>
    </lineage>
</organism>
<dbReference type="InterPro" id="IPR029058">
    <property type="entry name" value="AB_hydrolase_fold"/>
</dbReference>
<proteinExistence type="predicted"/>
<dbReference type="Proteomes" id="UP000753908">
    <property type="component" value="Unassembled WGS sequence"/>
</dbReference>
<reference evidence="2" key="2">
    <citation type="journal article" date="2022" name="Microbiol. Resour. Announc.">
        <title>Metagenome Sequencing to Explore Phylogenomics of Terrestrial Cyanobacteria.</title>
        <authorList>
            <person name="Ward R.D."/>
            <person name="Stajich J.E."/>
            <person name="Johansen J.R."/>
            <person name="Huntemann M."/>
            <person name="Clum A."/>
            <person name="Foster B."/>
            <person name="Foster B."/>
            <person name="Roux S."/>
            <person name="Palaniappan K."/>
            <person name="Varghese N."/>
            <person name="Mukherjee S."/>
            <person name="Reddy T.B.K."/>
            <person name="Daum C."/>
            <person name="Copeland A."/>
            <person name="Chen I.A."/>
            <person name="Ivanova N.N."/>
            <person name="Kyrpides N.C."/>
            <person name="Shapiro N."/>
            <person name="Eloe-Fadrosh E.A."/>
            <person name="Pietrasiak N."/>
        </authorList>
    </citation>
    <scope>NUCLEOTIDE SEQUENCE</scope>
    <source>
        <strain evidence="2">CPER-KK1</strain>
    </source>
</reference>
<name>A0A951UBL8_9CYAN</name>
<reference evidence="2" key="1">
    <citation type="submission" date="2021-05" db="EMBL/GenBank/DDBJ databases">
        <authorList>
            <person name="Pietrasiak N."/>
            <person name="Ward R."/>
            <person name="Stajich J.E."/>
            <person name="Kurbessoian T."/>
        </authorList>
    </citation>
    <scope>NUCLEOTIDE SEQUENCE</scope>
    <source>
        <strain evidence="2">CPER-KK1</strain>
    </source>
</reference>
<comment type="caution">
    <text evidence="2">The sequence shown here is derived from an EMBL/GenBank/DDBJ whole genome shotgun (WGS) entry which is preliminary data.</text>
</comment>
<feature type="transmembrane region" description="Helical" evidence="1">
    <location>
        <begin position="223"/>
        <end position="246"/>
    </location>
</feature>
<protein>
    <submittedName>
        <fullName evidence="2">Alpha/beta hydrolase</fullName>
    </submittedName>
</protein>
<keyword evidence="1" id="KW-1133">Transmembrane helix</keyword>
<accession>A0A951UBL8</accession>
<dbReference type="InterPro" id="IPR036259">
    <property type="entry name" value="MFS_trans_sf"/>
</dbReference>
<feature type="transmembrane region" description="Helical" evidence="1">
    <location>
        <begin position="164"/>
        <end position="185"/>
    </location>
</feature>
<dbReference type="SUPFAM" id="SSF103473">
    <property type="entry name" value="MFS general substrate transporter"/>
    <property type="match status" value="1"/>
</dbReference>
<feature type="transmembrane region" description="Helical" evidence="1">
    <location>
        <begin position="197"/>
        <end position="217"/>
    </location>
</feature>
<dbReference type="GO" id="GO:0016787">
    <property type="term" value="F:hydrolase activity"/>
    <property type="evidence" value="ECO:0007669"/>
    <property type="project" value="UniProtKB-KW"/>
</dbReference>
<gene>
    <name evidence="2" type="ORF">KME25_22010</name>
</gene>
<dbReference type="EMBL" id="JAHHIF010000035">
    <property type="protein sequence ID" value="MBW4547092.1"/>
    <property type="molecule type" value="Genomic_DNA"/>
</dbReference>
<feature type="transmembrane region" description="Helical" evidence="1">
    <location>
        <begin position="135"/>
        <end position="158"/>
    </location>
</feature>
<keyword evidence="2" id="KW-0378">Hydrolase</keyword>
<dbReference type="Pfam" id="PF05990">
    <property type="entry name" value="DUF900"/>
    <property type="match status" value="2"/>
</dbReference>
<dbReference type="AlphaFoldDB" id="A0A951UBL8"/>
<sequence>MTDSAFSIDPIQGFTEDLLGYYVTSTASINVEDEPTYPNTSVEESLREMARYLAESDNPQIVVSIHGYGTKRSDAKERFRIIHKYATSICQPKSSVFLGYCWPSENPMKDEPDREPSNQKAIAFKDKLGYALKSLPTLLTGIFSSALVLGIITTVLILVQPRTFSALAVLLSIGIFAIFATLVLLKLGDAIPLLPRLPLWVLFLGLLIGAVAIYSPVIPQTLLVLLLILFVASLAIVLALIALRLATYLRDNYRATNYGVLDLVELLRQLDQAVFETKLFDLIETKNLTEDLLNEIGETKEAWQAADRAKRMALWKKANQKAEIEQEIINQIPKIKLNFIGHSMGCMVVTNTIRILSDVFDPNSIQKNPSSEIGRVFSLGRLILVAPDIPTESIMPRRSNFLRSSLRRCEEAYVFSNEGDLALRLASTAANYFSFPARTRFSGYRLGNLTARRFENKDDRRVRKLEEQDYGIVNLKNGALTKPYLELEIRVSNQEHRNLTELRPPNTVEKDKSNLVEDLPVADLFTYFDCTDYTDFTLQEGSQSEGIVSYALRKPVLNYWDYFRLINAYFFKRGSENINVHGGYFYGKFSHQAICELAFLGFTGFLNNLRSGVSLNEQLSELSTQARKKHIQVVLSRRVENLLNSGK</sequence>
<dbReference type="SUPFAM" id="SSF53474">
    <property type="entry name" value="alpha/beta-Hydrolases"/>
    <property type="match status" value="1"/>
</dbReference>
<keyword evidence="1" id="KW-0812">Transmembrane</keyword>
<evidence type="ECO:0000313" key="2">
    <source>
        <dbReference type="EMBL" id="MBW4547092.1"/>
    </source>
</evidence>
<evidence type="ECO:0000313" key="3">
    <source>
        <dbReference type="Proteomes" id="UP000753908"/>
    </source>
</evidence>
<evidence type="ECO:0000256" key="1">
    <source>
        <dbReference type="SAM" id="Phobius"/>
    </source>
</evidence>
<dbReference type="InterPro" id="IPR010297">
    <property type="entry name" value="DUF900_hydrolase"/>
</dbReference>
<keyword evidence="1" id="KW-0472">Membrane</keyword>